<feature type="domain" description="RagB/SusD" evidence="7">
    <location>
        <begin position="367"/>
        <end position="507"/>
    </location>
</feature>
<evidence type="ECO:0000259" key="8">
    <source>
        <dbReference type="Pfam" id="PF14322"/>
    </source>
</evidence>
<evidence type="ECO:0000259" key="7">
    <source>
        <dbReference type="Pfam" id="PF07980"/>
    </source>
</evidence>
<dbReference type="AlphaFoldDB" id="A0A413VH33"/>
<evidence type="ECO:0000313" key="10">
    <source>
        <dbReference type="Proteomes" id="UP000284379"/>
    </source>
</evidence>
<accession>A0A413VH33</accession>
<dbReference type="GO" id="GO:0009279">
    <property type="term" value="C:cell outer membrane"/>
    <property type="evidence" value="ECO:0007669"/>
    <property type="project" value="UniProtKB-SubCell"/>
</dbReference>
<dbReference type="EMBL" id="QSGO01000017">
    <property type="protein sequence ID" value="RHB32937.1"/>
    <property type="molecule type" value="Genomic_DNA"/>
</dbReference>
<dbReference type="InterPro" id="IPR012944">
    <property type="entry name" value="SusD_RagB_dom"/>
</dbReference>
<organism evidence="9 10">
    <name type="scientific">Bacteroides nordii</name>
    <dbReference type="NCBI Taxonomy" id="291645"/>
    <lineage>
        <taxon>Bacteria</taxon>
        <taxon>Pseudomonadati</taxon>
        <taxon>Bacteroidota</taxon>
        <taxon>Bacteroidia</taxon>
        <taxon>Bacteroidales</taxon>
        <taxon>Bacteroidaceae</taxon>
        <taxon>Bacteroides</taxon>
    </lineage>
</organism>
<keyword evidence="5" id="KW-0998">Cell outer membrane</keyword>
<feature type="signal peptide" evidence="6">
    <location>
        <begin position="1"/>
        <end position="22"/>
    </location>
</feature>
<evidence type="ECO:0000256" key="2">
    <source>
        <dbReference type="ARBA" id="ARBA00006275"/>
    </source>
</evidence>
<proteinExistence type="inferred from homology"/>
<dbReference type="SUPFAM" id="SSF48452">
    <property type="entry name" value="TPR-like"/>
    <property type="match status" value="1"/>
</dbReference>
<dbReference type="InterPro" id="IPR033985">
    <property type="entry name" value="SusD-like_N"/>
</dbReference>
<comment type="caution">
    <text evidence="9">The sequence shown here is derived from an EMBL/GenBank/DDBJ whole genome shotgun (WGS) entry which is preliminary data.</text>
</comment>
<feature type="chain" id="PRO_5019444202" evidence="6">
    <location>
        <begin position="23"/>
        <end position="509"/>
    </location>
</feature>
<keyword evidence="4" id="KW-0472">Membrane</keyword>
<feature type="domain" description="SusD-like N-terminal" evidence="8">
    <location>
        <begin position="90"/>
        <end position="207"/>
    </location>
</feature>
<reference evidence="9 10" key="1">
    <citation type="submission" date="2018-08" db="EMBL/GenBank/DDBJ databases">
        <title>A genome reference for cultivated species of the human gut microbiota.</title>
        <authorList>
            <person name="Zou Y."/>
            <person name="Xue W."/>
            <person name="Luo G."/>
        </authorList>
    </citation>
    <scope>NUCLEOTIDE SEQUENCE [LARGE SCALE GENOMIC DNA]</scope>
    <source>
        <strain evidence="9 10">AM40-30BH</strain>
    </source>
</reference>
<evidence type="ECO:0000256" key="4">
    <source>
        <dbReference type="ARBA" id="ARBA00023136"/>
    </source>
</evidence>
<name>A0A413VH33_9BACE</name>
<gene>
    <name evidence="9" type="ORF">DW888_16395</name>
</gene>
<evidence type="ECO:0000313" key="9">
    <source>
        <dbReference type="EMBL" id="RHB32937.1"/>
    </source>
</evidence>
<evidence type="ECO:0000256" key="6">
    <source>
        <dbReference type="SAM" id="SignalP"/>
    </source>
</evidence>
<dbReference type="RefSeq" id="WP_122202030.1">
    <property type="nucleotide sequence ID" value="NZ_CABJFV010000017.1"/>
</dbReference>
<evidence type="ECO:0000256" key="5">
    <source>
        <dbReference type="ARBA" id="ARBA00023237"/>
    </source>
</evidence>
<dbReference type="PROSITE" id="PS51257">
    <property type="entry name" value="PROKAR_LIPOPROTEIN"/>
    <property type="match status" value="1"/>
</dbReference>
<dbReference type="Proteomes" id="UP000284379">
    <property type="component" value="Unassembled WGS sequence"/>
</dbReference>
<comment type="subcellular location">
    <subcellularLocation>
        <location evidence="1">Cell outer membrane</location>
    </subcellularLocation>
</comment>
<keyword evidence="3 6" id="KW-0732">Signal</keyword>
<comment type="similarity">
    <text evidence="2">Belongs to the SusD family.</text>
</comment>
<dbReference type="InterPro" id="IPR011990">
    <property type="entry name" value="TPR-like_helical_dom_sf"/>
</dbReference>
<protein>
    <submittedName>
        <fullName evidence="9">RagB/SusD family nutrient uptake outer membrane protein</fullName>
    </submittedName>
</protein>
<sequence>MKNFKILSCSVLLAGMSLFSSCEDFLTKTPIADLSNKAYWTSESDLKAWRAGTYNGVQKIVSSTLLAWGELRSDDYYITLYANAALQLNSLDSNGSYCDWEKLYQVINRCNLAIENIPEMGLPEDVTGSYLGQFHGLRALMYFYAVRVWGEVPLITQSWDGDLNTKYNSRASLESIYEVIEDDLKIAISSLGNEGVYYFNQGAAYALQTDYLMWRKDYAGALKASDNLLALKRYEMVGNTTDWKKIFTDPTNSKEAIFTIEWDFEKNNNNGYGGPIGVGGGNAHYQLSNSLFQRMLQDKKDIRFWGVVDTLSIYNGLDKQTLAPGNSQIIYGSTGALANKLCKFFPVKSTDPAVEFDIPATSGCVFEIPIYRFADVMLLRAEAMIHENKPAQDIIDIVNQIRSRCGNTIVAKAEDYPTRIGMTQSSLEKLVLDERQMEFYGEPKRWFDIIRTGYVNEILDPHLSYIQAMRGEEPVGFGTDLRRVRFPIAKSVFTSNPTLVGHQNPPYSE</sequence>
<evidence type="ECO:0000256" key="3">
    <source>
        <dbReference type="ARBA" id="ARBA00022729"/>
    </source>
</evidence>
<evidence type="ECO:0000256" key="1">
    <source>
        <dbReference type="ARBA" id="ARBA00004442"/>
    </source>
</evidence>
<dbReference type="Pfam" id="PF14322">
    <property type="entry name" value="SusD-like_3"/>
    <property type="match status" value="1"/>
</dbReference>
<dbReference type="Gene3D" id="1.25.40.390">
    <property type="match status" value="1"/>
</dbReference>
<dbReference type="Pfam" id="PF07980">
    <property type="entry name" value="SusD_RagB"/>
    <property type="match status" value="1"/>
</dbReference>